<name>A0A0F7SKT8_PHARH</name>
<protein>
    <recommendedName>
        <fullName evidence="3">CCT domain</fullName>
    </recommendedName>
</protein>
<dbReference type="AlphaFoldDB" id="A0A0F7SKT8"/>
<organism evidence="2">
    <name type="scientific">Phaffia rhodozyma</name>
    <name type="common">Yeast</name>
    <name type="synonym">Xanthophyllomyces dendrorhous</name>
    <dbReference type="NCBI Taxonomy" id="264483"/>
    <lineage>
        <taxon>Eukaryota</taxon>
        <taxon>Fungi</taxon>
        <taxon>Dikarya</taxon>
        <taxon>Basidiomycota</taxon>
        <taxon>Agaricomycotina</taxon>
        <taxon>Tremellomycetes</taxon>
        <taxon>Cystofilobasidiales</taxon>
        <taxon>Mrakiaceae</taxon>
        <taxon>Phaffia</taxon>
    </lineage>
</organism>
<sequence length="422" mass="46432">MYYSVPGSYNQYRFSGSPSSIGSRGSTYVNDLSPTCSRTYQAIPSDRRNDVLMRRESGETQVATPPKDRYCLSFLDVSSASSSPTMDVFYDAASTVSASSIDYVPDRFSFADQILLKQNHLVGSDLESKRQPEAGRIRLNNEVVEQDTIQSLSDSQSDLKRFRATVQRESKPSSITSSFVLPITPAKARRHRSHDTHSIIPSPDSQPHFIFSSTSSTPDIYVSTTTPLLNTSLSFDLGLYEPIAGYLSYAPCIHPPLPCVSKQLPSSGSSDKAFSSATAIRTDLTANQAGPGICPSQLSVSSSASSSVRRVTHHRLKGRSRRTPDRKDCPSRSVSVVNPSDEHTNHHLANLSLGLLSDSSASMTRKASISASCSCSPRKPYATKRDEKKWSGKRYRSGISKTLRDRLKKRARRMKSSKAQIR</sequence>
<feature type="compositionally biased region" description="Basic residues" evidence="1">
    <location>
        <begin position="406"/>
        <end position="422"/>
    </location>
</feature>
<evidence type="ECO:0000256" key="1">
    <source>
        <dbReference type="SAM" id="MobiDB-lite"/>
    </source>
</evidence>
<accession>A0A0F7SKT8</accession>
<reference evidence="2" key="1">
    <citation type="submission" date="2014-08" db="EMBL/GenBank/DDBJ databases">
        <authorList>
            <person name="Sharma Rahul"/>
            <person name="Thines Marco"/>
        </authorList>
    </citation>
    <scope>NUCLEOTIDE SEQUENCE</scope>
</reference>
<evidence type="ECO:0008006" key="3">
    <source>
        <dbReference type="Google" id="ProtNLM"/>
    </source>
</evidence>
<dbReference type="EMBL" id="LN483212">
    <property type="protein sequence ID" value="CDZ97567.1"/>
    <property type="molecule type" value="Genomic_DNA"/>
</dbReference>
<evidence type="ECO:0000313" key="2">
    <source>
        <dbReference type="EMBL" id="CDZ97567.1"/>
    </source>
</evidence>
<feature type="compositionally biased region" description="Low complexity" evidence="1">
    <location>
        <begin position="299"/>
        <end position="309"/>
    </location>
</feature>
<feature type="region of interest" description="Disordered" evidence="1">
    <location>
        <begin position="368"/>
        <end position="422"/>
    </location>
</feature>
<proteinExistence type="predicted"/>
<feature type="compositionally biased region" description="Basic residues" evidence="1">
    <location>
        <begin position="310"/>
        <end position="321"/>
    </location>
</feature>
<feature type="region of interest" description="Disordered" evidence="1">
    <location>
        <begin position="295"/>
        <end position="343"/>
    </location>
</feature>